<keyword evidence="3" id="KW-1185">Reference proteome</keyword>
<evidence type="ECO:0008006" key="4">
    <source>
        <dbReference type="Google" id="ProtNLM"/>
    </source>
</evidence>
<proteinExistence type="predicted"/>
<dbReference type="Proteomes" id="UP000054564">
    <property type="component" value="Unassembled WGS sequence"/>
</dbReference>
<feature type="compositionally biased region" description="Basic residues" evidence="1">
    <location>
        <begin position="1"/>
        <end position="10"/>
    </location>
</feature>
<feature type="region of interest" description="Disordered" evidence="1">
    <location>
        <begin position="1"/>
        <end position="55"/>
    </location>
</feature>
<dbReference type="SUPFAM" id="SSF53098">
    <property type="entry name" value="Ribonuclease H-like"/>
    <property type="match status" value="1"/>
</dbReference>
<accession>A0A0L0VM26</accession>
<organism evidence="2 3">
    <name type="scientific">Puccinia striiformis f. sp. tritici PST-78</name>
    <dbReference type="NCBI Taxonomy" id="1165861"/>
    <lineage>
        <taxon>Eukaryota</taxon>
        <taxon>Fungi</taxon>
        <taxon>Dikarya</taxon>
        <taxon>Basidiomycota</taxon>
        <taxon>Pucciniomycotina</taxon>
        <taxon>Pucciniomycetes</taxon>
        <taxon>Pucciniales</taxon>
        <taxon>Pucciniaceae</taxon>
        <taxon>Puccinia</taxon>
    </lineage>
</organism>
<dbReference type="GO" id="GO:0006357">
    <property type="term" value="P:regulation of transcription by RNA polymerase II"/>
    <property type="evidence" value="ECO:0007669"/>
    <property type="project" value="TreeGrafter"/>
</dbReference>
<evidence type="ECO:0000313" key="3">
    <source>
        <dbReference type="Proteomes" id="UP000054564"/>
    </source>
</evidence>
<reference evidence="3" key="1">
    <citation type="submission" date="2014-03" db="EMBL/GenBank/DDBJ databases">
        <title>The Genome Sequence of Puccinia striiformis f. sp. tritici PST-78.</title>
        <authorList>
            <consortium name="The Broad Institute Genome Sequencing Platform"/>
            <person name="Cuomo C."/>
            <person name="Hulbert S."/>
            <person name="Chen X."/>
            <person name="Walker B."/>
            <person name="Young S.K."/>
            <person name="Zeng Q."/>
            <person name="Gargeya S."/>
            <person name="Fitzgerald M."/>
            <person name="Haas B."/>
            <person name="Abouelleil A."/>
            <person name="Alvarado L."/>
            <person name="Arachchi H.M."/>
            <person name="Berlin A.M."/>
            <person name="Chapman S.B."/>
            <person name="Goldberg J."/>
            <person name="Griggs A."/>
            <person name="Gujja S."/>
            <person name="Hansen M."/>
            <person name="Howarth C."/>
            <person name="Imamovic A."/>
            <person name="Larimer J."/>
            <person name="McCowan C."/>
            <person name="Montmayeur A."/>
            <person name="Murphy C."/>
            <person name="Neiman D."/>
            <person name="Pearson M."/>
            <person name="Priest M."/>
            <person name="Roberts A."/>
            <person name="Saif S."/>
            <person name="Shea T."/>
            <person name="Sisk P."/>
            <person name="Sykes S."/>
            <person name="Wortman J."/>
            <person name="Nusbaum C."/>
            <person name="Birren B."/>
        </authorList>
    </citation>
    <scope>NUCLEOTIDE SEQUENCE [LARGE SCALE GENOMIC DNA]</scope>
    <source>
        <strain evidence="3">race PST-78</strain>
    </source>
</reference>
<dbReference type="PANTHER" id="PTHR46169">
    <property type="entry name" value="DNA REPLICATION-RELATED ELEMENT FACTOR, ISOFORM A"/>
    <property type="match status" value="1"/>
</dbReference>
<dbReference type="EMBL" id="AJIL01000040">
    <property type="protein sequence ID" value="KNF00045.1"/>
    <property type="molecule type" value="Genomic_DNA"/>
</dbReference>
<sequence length="553" mass="62358">MARHPQKRIRNQLPPEDNTEHNDQPTVDSNNEPEDEESTSSSAAPMGPDSTDEQRLGNATYASYELPILSNQLDKFIAWKCKICLKHTNQPAYDLSCSNLLSHVARCGAKHQKASGHKSLASLGISGTGIAVMRCMEKLCEDLKMHERALYLGVDAWQSPNGFDIVGASQRSSHNRVSKAKLEAMLLDFVQLKERHTGEYLARMVEYIVEKFGIENQICGIVSDNAANNGTMIAELEKLDWKRFKGKPQWIRCFAHVLNLIVKVDLRPFARYKTTAAGAAELDDSDDDNKEGDLIERFHEEDKNSDLDDDEEENGDVQGTADAELAKDDELTVADLEDLEDEAEADAYTSDLCRRSLAKFRRIATKLQKSLNSKKRFIEICVESQCKKPHNIERDVPTRWNSTYLQLSSIVRCKDARDKQFGGPHNNHVQQEDFDLAANLVQVLQPFYKLTLQLSTKGSARVAEVVVMIDQITAGLSAVIANEEERYPPALQNACHAGLHITNKYYSLTDCSPIYQIAMVLHPSFTDEYFKLAKWPKEWIEEAIDLTGEMFNK</sequence>
<dbReference type="STRING" id="1165861.A0A0L0VM26"/>
<dbReference type="PANTHER" id="PTHR46169:SF15">
    <property type="entry name" value="INNER CENTROMERE PROTEIN A-LIKE ISOFORM X1-RELATED"/>
    <property type="match status" value="1"/>
</dbReference>
<dbReference type="GO" id="GO:0005634">
    <property type="term" value="C:nucleus"/>
    <property type="evidence" value="ECO:0007669"/>
    <property type="project" value="TreeGrafter"/>
</dbReference>
<protein>
    <recommendedName>
        <fullName evidence="4">DUF659 domain-containing protein</fullName>
    </recommendedName>
</protein>
<evidence type="ECO:0000256" key="1">
    <source>
        <dbReference type="SAM" id="MobiDB-lite"/>
    </source>
</evidence>
<dbReference type="InterPro" id="IPR052717">
    <property type="entry name" value="Vacuolar_transposase_reg"/>
</dbReference>
<evidence type="ECO:0000313" key="2">
    <source>
        <dbReference type="EMBL" id="KNF00045.1"/>
    </source>
</evidence>
<dbReference type="InterPro" id="IPR012337">
    <property type="entry name" value="RNaseH-like_sf"/>
</dbReference>
<feature type="region of interest" description="Disordered" evidence="1">
    <location>
        <begin position="298"/>
        <end position="324"/>
    </location>
</feature>
<gene>
    <name evidence="2" type="ORF">PSTG_06669</name>
</gene>
<comment type="caution">
    <text evidence="2">The sequence shown here is derived from an EMBL/GenBank/DDBJ whole genome shotgun (WGS) entry which is preliminary data.</text>
</comment>
<name>A0A0L0VM26_9BASI</name>
<dbReference type="AlphaFoldDB" id="A0A0L0VM26"/>